<name>A0A4Y7IBA1_PAPSO</name>
<protein>
    <recommendedName>
        <fullName evidence="4">Ubiquitin-like protease family profile domain-containing protein</fullName>
    </recommendedName>
</protein>
<dbReference type="Proteomes" id="UP000316621">
    <property type="component" value="Chromosome 1"/>
</dbReference>
<dbReference type="AlphaFoldDB" id="A0A4Y7IBA1"/>
<dbReference type="EMBL" id="CM010715">
    <property type="protein sequence ID" value="RZC44921.1"/>
    <property type="molecule type" value="Genomic_DNA"/>
</dbReference>
<evidence type="ECO:0000313" key="2">
    <source>
        <dbReference type="EMBL" id="RZC44921.1"/>
    </source>
</evidence>
<feature type="compositionally biased region" description="Basic residues" evidence="1">
    <location>
        <begin position="23"/>
        <end position="35"/>
    </location>
</feature>
<gene>
    <name evidence="2" type="ORF">C5167_037869</name>
</gene>
<evidence type="ECO:0008006" key="4">
    <source>
        <dbReference type="Google" id="ProtNLM"/>
    </source>
</evidence>
<feature type="region of interest" description="Disordered" evidence="1">
    <location>
        <begin position="1"/>
        <end position="107"/>
    </location>
</feature>
<keyword evidence="3" id="KW-1185">Reference proteome</keyword>
<organism evidence="2 3">
    <name type="scientific">Papaver somniferum</name>
    <name type="common">Opium poppy</name>
    <dbReference type="NCBI Taxonomy" id="3469"/>
    <lineage>
        <taxon>Eukaryota</taxon>
        <taxon>Viridiplantae</taxon>
        <taxon>Streptophyta</taxon>
        <taxon>Embryophyta</taxon>
        <taxon>Tracheophyta</taxon>
        <taxon>Spermatophyta</taxon>
        <taxon>Magnoliopsida</taxon>
        <taxon>Ranunculales</taxon>
        <taxon>Papaveraceae</taxon>
        <taxon>Papaveroideae</taxon>
        <taxon>Papaver</taxon>
    </lineage>
</organism>
<feature type="compositionally biased region" description="Basic and acidic residues" evidence="1">
    <location>
        <begin position="43"/>
        <end position="84"/>
    </location>
</feature>
<accession>A0A4Y7IBA1</accession>
<sequence>MSLAAGNTPTILQAQTAAEGRKAPPKKNLTGKKKRTTADVVDEAQKKADEDTHAADEAQKKDAEGGGVVEQHEKAARDDADVIEKTPATVGDGLVPTAPTQPTPETFEDSFASTQFEDSMVITATTQQTQPNNAQTYNLVQLEANPTDMTDVQVSEMIDEIVGDINKSEHRPAVMENAEPSSSATTQDNFFSFGIDKTPRPVGELLKEAANTIRENQSAFMQQRVLRNRKIPTQDMKQYEKKPKKIKKTVNEKRMAAVPEVEKEIMDLVPEVEEERMAEVAEEDDGTMRKDVKGSEVIERLEGENKEKVFEYFNTHTKTDITWIECNEDGSHLFDISGELMLQLTKKESYLESEFIDFYISRLRTKMNTNSKYDKAIFLSPKAYASYLNDYGEFKRFWIPKIAKEYVKYKNDAIILFTPMCNNNTQYTLLEYELKSSNPWSYMNSSSVKELRGENLLQAKKYAFSITTELRLLCPYALGMNENAKNLPSPPQGSIPDCLPCVCT</sequence>
<reference evidence="2 3" key="1">
    <citation type="journal article" date="2018" name="Science">
        <title>The opium poppy genome and morphinan production.</title>
        <authorList>
            <person name="Guo L."/>
            <person name="Winzer T."/>
            <person name="Yang X."/>
            <person name="Li Y."/>
            <person name="Ning Z."/>
            <person name="He Z."/>
            <person name="Teodor R."/>
            <person name="Lu Y."/>
            <person name="Bowser T.A."/>
            <person name="Graham I.A."/>
            <person name="Ye K."/>
        </authorList>
    </citation>
    <scope>NUCLEOTIDE SEQUENCE [LARGE SCALE GENOMIC DNA]</scope>
    <source>
        <strain evidence="3">cv. HN1</strain>
        <tissue evidence="2">Leaves</tissue>
    </source>
</reference>
<evidence type="ECO:0000313" key="3">
    <source>
        <dbReference type="Proteomes" id="UP000316621"/>
    </source>
</evidence>
<proteinExistence type="predicted"/>
<feature type="compositionally biased region" description="Polar residues" evidence="1">
    <location>
        <begin position="1"/>
        <end position="16"/>
    </location>
</feature>
<evidence type="ECO:0000256" key="1">
    <source>
        <dbReference type="SAM" id="MobiDB-lite"/>
    </source>
</evidence>
<dbReference type="Gramene" id="RZC44921">
    <property type="protein sequence ID" value="RZC44921"/>
    <property type="gene ID" value="C5167_037869"/>
</dbReference>